<keyword evidence="1" id="KW-0812">Transmembrane</keyword>
<dbReference type="Proteomes" id="UP000307380">
    <property type="component" value="Unassembled WGS sequence"/>
</dbReference>
<sequence length="230" mass="24856">MTRLAGCDRLAWHHDAMDTTPRPRSAWRFIGMLVIGLVLGVVVGTLTRWQYGLLVGWAAACGTYIGSSVAITINLSSAETKTHALREDPGRAGFEIGIIAASISSIVVIVVLLIGADASHGIDRYAIPIVGLVTIFLTWTLLQTLYTLRYARLYYGGDSEGGIDFNGSGDPDYRDFAYVAYTLGMTYQISDTNISSKDIRWTILRHCVLSYLFGAVILASTVNVVAGLAG</sequence>
<organism evidence="2 3">
    <name type="scientific">Orlajensenia flava</name>
    <dbReference type="NCBI Taxonomy" id="2565934"/>
    <lineage>
        <taxon>Bacteria</taxon>
        <taxon>Bacillati</taxon>
        <taxon>Actinomycetota</taxon>
        <taxon>Actinomycetes</taxon>
        <taxon>Micrococcales</taxon>
        <taxon>Microbacteriaceae</taxon>
        <taxon>Orlajensenia</taxon>
    </lineage>
</organism>
<feature type="transmembrane region" description="Helical" evidence="1">
    <location>
        <begin position="96"/>
        <end position="116"/>
    </location>
</feature>
<keyword evidence="3" id="KW-1185">Reference proteome</keyword>
<dbReference type="Pfam" id="PF07077">
    <property type="entry name" value="DUF1345"/>
    <property type="match status" value="1"/>
</dbReference>
<feature type="transmembrane region" description="Helical" evidence="1">
    <location>
        <begin position="122"/>
        <end position="142"/>
    </location>
</feature>
<feature type="transmembrane region" description="Helical" evidence="1">
    <location>
        <begin position="26"/>
        <end position="47"/>
    </location>
</feature>
<keyword evidence="1" id="KW-0472">Membrane</keyword>
<dbReference type="EMBL" id="SSSN01000003">
    <property type="protein sequence ID" value="THG35632.1"/>
    <property type="molecule type" value="Genomic_DNA"/>
</dbReference>
<name>A0A4S4FZI6_9MICO</name>
<proteinExistence type="predicted"/>
<dbReference type="OrthoDB" id="64737at2"/>
<reference evidence="2 3" key="1">
    <citation type="submission" date="2019-04" db="EMBL/GenBank/DDBJ databases">
        <authorList>
            <person name="Jiang L."/>
        </authorList>
    </citation>
    <scope>NUCLEOTIDE SEQUENCE [LARGE SCALE GENOMIC DNA]</scope>
    <source>
        <strain evidence="2 3">YIM 131861</strain>
    </source>
</reference>
<keyword evidence="1" id="KW-1133">Transmembrane helix</keyword>
<gene>
    <name evidence="2" type="ORF">E6C70_06240</name>
</gene>
<dbReference type="AlphaFoldDB" id="A0A4S4FZI6"/>
<protein>
    <submittedName>
        <fullName evidence="2">DUF1345 domain-containing protein</fullName>
    </submittedName>
</protein>
<evidence type="ECO:0000256" key="1">
    <source>
        <dbReference type="SAM" id="Phobius"/>
    </source>
</evidence>
<accession>A0A4S4FZI6</accession>
<evidence type="ECO:0000313" key="3">
    <source>
        <dbReference type="Proteomes" id="UP000307380"/>
    </source>
</evidence>
<evidence type="ECO:0000313" key="2">
    <source>
        <dbReference type="EMBL" id="THG35632.1"/>
    </source>
</evidence>
<comment type="caution">
    <text evidence="2">The sequence shown here is derived from an EMBL/GenBank/DDBJ whole genome shotgun (WGS) entry which is preliminary data.</text>
</comment>
<feature type="transmembrane region" description="Helical" evidence="1">
    <location>
        <begin position="53"/>
        <end position="75"/>
    </location>
</feature>
<dbReference type="InterPro" id="IPR009781">
    <property type="entry name" value="DUF1345"/>
</dbReference>
<feature type="transmembrane region" description="Helical" evidence="1">
    <location>
        <begin position="208"/>
        <end position="229"/>
    </location>
</feature>